<dbReference type="Pfam" id="PF00171">
    <property type="entry name" value="Aldedh"/>
    <property type="match status" value="1"/>
</dbReference>
<dbReference type="Gene3D" id="3.40.605.10">
    <property type="entry name" value="Aldehyde Dehydrogenase, Chain A, domain 1"/>
    <property type="match status" value="1"/>
</dbReference>
<evidence type="ECO:0000259" key="2">
    <source>
        <dbReference type="Pfam" id="PF00171"/>
    </source>
</evidence>
<comment type="caution">
    <text evidence="3">The sequence shown here is derived from an EMBL/GenBank/DDBJ whole genome shotgun (WGS) entry which is preliminary data.</text>
</comment>
<dbReference type="InterPro" id="IPR050740">
    <property type="entry name" value="Aldehyde_DH_Superfamily"/>
</dbReference>
<dbReference type="CDD" id="cd07129">
    <property type="entry name" value="ALDH_KGSADH"/>
    <property type="match status" value="1"/>
</dbReference>
<dbReference type="InterPro" id="IPR016162">
    <property type="entry name" value="Ald_DH_N"/>
</dbReference>
<dbReference type="InterPro" id="IPR016161">
    <property type="entry name" value="Ald_DH/histidinol_DH"/>
</dbReference>
<dbReference type="InterPro" id="IPR015590">
    <property type="entry name" value="Aldehyde_DH_dom"/>
</dbReference>
<dbReference type="InterPro" id="IPR016163">
    <property type="entry name" value="Ald_DH_C"/>
</dbReference>
<dbReference type="Proteomes" id="UP001548189">
    <property type="component" value="Unassembled WGS sequence"/>
</dbReference>
<accession>A0ABV2BY34</accession>
<feature type="domain" description="Aldehyde dehydrogenase" evidence="2">
    <location>
        <begin position="12"/>
        <end position="424"/>
    </location>
</feature>
<sequence>MTLRPVLIDGQWRQANAESQFQAFNPTNGDCLSDIYPVSSWQDCDAVLNAASEAYQQLQQVTRQQIAQFLNEYADLIEANSQSIVEMANLETGLPVTPRLADVELPRTTSQLRQAASAALNADWTMPIIDSKNNIRAMLQSIGPVAVFGPNNFPLAFGSASGGDFAAAIAAGNPVIIKAHPSHPGTTRLMTELAFKAVQNVGLPEATVQLIYAMSNDSGLKLVGDARIAATGFTGSRPAGLALKNAAEKAGKLIYLELSSINPVIVLPGAVVENADTIANDFTNSCVMAAGQLCTKPGLLIVPDDASADKLVNTIAEKFSSAAVGTLLSPVSAEHIQNNINTLIDGGAIELTQASLEESPRFCQSNRLLSIKGQQFIEASELFQTEIFGNASLIIRSKSVAQTHRIIEQLEGNLTGCFYSHSDGRDDDAYQLLEPVLRQKVGRILNDKMPTGVAVSPAMNHGGPFPAAGHPGFTAVGMPAAIKRFAALKCFDGVRQNRLPDILADRNPGDIWRQIDGRWTTESL</sequence>
<dbReference type="PANTHER" id="PTHR43353">
    <property type="entry name" value="SUCCINATE-SEMIALDEHYDE DEHYDROGENASE, MITOCHONDRIAL"/>
    <property type="match status" value="1"/>
</dbReference>
<dbReference type="RefSeq" id="WP_353897427.1">
    <property type="nucleotide sequence ID" value="NZ_JBEVCJ010000029.1"/>
</dbReference>
<reference evidence="3 4" key="1">
    <citation type="submission" date="2024-06" db="EMBL/GenBank/DDBJ databases">
        <authorList>
            <person name="Li F."/>
        </authorList>
    </citation>
    <scope>NUCLEOTIDE SEQUENCE [LARGE SCALE GENOMIC DNA]</scope>
    <source>
        <strain evidence="3 4">GXAS 311</strain>
    </source>
</reference>
<name>A0ABV2BY34_9GAMM</name>
<keyword evidence="1" id="KW-0560">Oxidoreductase</keyword>
<dbReference type="Gene3D" id="3.40.309.10">
    <property type="entry name" value="Aldehyde Dehydrogenase, Chain A, domain 2"/>
    <property type="match status" value="1"/>
</dbReference>
<evidence type="ECO:0000313" key="4">
    <source>
        <dbReference type="Proteomes" id="UP001548189"/>
    </source>
</evidence>
<protein>
    <submittedName>
        <fullName evidence="3">Aldehyde dehydrogenase (NADP(+))</fullName>
    </submittedName>
</protein>
<gene>
    <name evidence="3" type="ORF">ABVT43_17010</name>
</gene>
<evidence type="ECO:0000313" key="3">
    <source>
        <dbReference type="EMBL" id="MET1256845.1"/>
    </source>
</evidence>
<keyword evidence="4" id="KW-1185">Reference proteome</keyword>
<dbReference type="PANTHER" id="PTHR43353:SF3">
    <property type="entry name" value="ALDEHYDE DEHYDROGENASE-RELATED"/>
    <property type="match status" value="1"/>
</dbReference>
<dbReference type="InterPro" id="IPR044151">
    <property type="entry name" value="ALDH_KGSADH"/>
</dbReference>
<evidence type="ECO:0000256" key="1">
    <source>
        <dbReference type="ARBA" id="ARBA00023002"/>
    </source>
</evidence>
<proteinExistence type="predicted"/>
<organism evidence="3 4">
    <name type="scientific">Aliikangiella maris</name>
    <dbReference type="NCBI Taxonomy" id="3162458"/>
    <lineage>
        <taxon>Bacteria</taxon>
        <taxon>Pseudomonadati</taxon>
        <taxon>Pseudomonadota</taxon>
        <taxon>Gammaproteobacteria</taxon>
        <taxon>Oceanospirillales</taxon>
        <taxon>Pleioneaceae</taxon>
        <taxon>Aliikangiella</taxon>
    </lineage>
</organism>
<dbReference type="EMBL" id="JBEVCJ010000029">
    <property type="protein sequence ID" value="MET1256845.1"/>
    <property type="molecule type" value="Genomic_DNA"/>
</dbReference>
<dbReference type="SUPFAM" id="SSF53720">
    <property type="entry name" value="ALDH-like"/>
    <property type="match status" value="1"/>
</dbReference>